<dbReference type="EMBL" id="SRPS01000083">
    <property type="protein sequence ID" value="KAG5970221.1"/>
    <property type="molecule type" value="Genomic_DNA"/>
</dbReference>
<reference evidence="1" key="1">
    <citation type="journal article" date="2020" name="bioRxiv">
        <title>Whole genome comparisons of ergot fungi reveals the divergence and evolution of species within the genus Claviceps are the result of varying mechanisms driving genome evolution and host range expansion.</title>
        <authorList>
            <person name="Wyka S.A."/>
            <person name="Mondo S.J."/>
            <person name="Liu M."/>
            <person name="Dettman J."/>
            <person name="Nalam V."/>
            <person name="Broders K.D."/>
        </authorList>
    </citation>
    <scope>NUCLEOTIDE SEQUENCE</scope>
    <source>
        <strain evidence="1">CCC 1102</strain>
    </source>
</reference>
<organism evidence="1 2">
    <name type="scientific">Claviceps arundinis</name>
    <dbReference type="NCBI Taxonomy" id="1623583"/>
    <lineage>
        <taxon>Eukaryota</taxon>
        <taxon>Fungi</taxon>
        <taxon>Dikarya</taxon>
        <taxon>Ascomycota</taxon>
        <taxon>Pezizomycotina</taxon>
        <taxon>Sordariomycetes</taxon>
        <taxon>Hypocreomycetidae</taxon>
        <taxon>Hypocreales</taxon>
        <taxon>Clavicipitaceae</taxon>
        <taxon>Claviceps</taxon>
    </lineage>
</organism>
<accession>A0A9P7MU81</accession>
<gene>
    <name evidence="1" type="ORF">E4U56_007919</name>
</gene>
<dbReference type="Proteomes" id="UP000784919">
    <property type="component" value="Unassembled WGS sequence"/>
</dbReference>
<protein>
    <submittedName>
        <fullName evidence="1">Uncharacterized protein</fullName>
    </submittedName>
</protein>
<dbReference type="AlphaFoldDB" id="A0A9P7MU81"/>
<evidence type="ECO:0000313" key="1">
    <source>
        <dbReference type="EMBL" id="KAG5970221.1"/>
    </source>
</evidence>
<comment type="caution">
    <text evidence="1">The sequence shown here is derived from an EMBL/GenBank/DDBJ whole genome shotgun (WGS) entry which is preliminary data.</text>
</comment>
<sequence>MESDPRAYSSSLSIAKVIDQDLVINPIMGDKVGAELQPYCQSPSSLRSKPSLDMVELDLQSGLQLSISQRVEAKGRQNGRELYGFWMPRGIASCDKKLTAATSIERTDQQVIPISTPFSVD</sequence>
<evidence type="ECO:0000313" key="2">
    <source>
        <dbReference type="Proteomes" id="UP000784919"/>
    </source>
</evidence>
<name>A0A9P7MU81_9HYPO</name>
<proteinExistence type="predicted"/>